<protein>
    <recommendedName>
        <fullName evidence="9">Innexin</fullName>
    </recommendedName>
</protein>
<dbReference type="STRING" id="6216.A0A0R3SV62"/>
<evidence type="ECO:0000313" key="14">
    <source>
        <dbReference type="WBParaSite" id="HDID_0000943901-mRNA-1"/>
    </source>
</evidence>
<proteinExistence type="inferred from homology"/>
<evidence type="ECO:0000313" key="12">
    <source>
        <dbReference type="Proteomes" id="UP000274504"/>
    </source>
</evidence>
<keyword evidence="13" id="KW-1185">Reference proteome</keyword>
<keyword evidence="3" id="KW-1003">Cell membrane</keyword>
<dbReference type="AlphaFoldDB" id="A0A0R3SV62"/>
<sequence>MAVNLVGGLQENFSKRHGSQNDQFSTLEDFSDRLNRFYTTTVMFILVGVTITNVYFLKAISCNLPHIPTSPGFTGYAESVCWVQGTIGFDRNDKIPGNETEWNKLREKSDMSFYQWVPFCVAIQAILFYVPYLIWQALSINTLGDNFNHLVTRAKAVNMANDVALRSKLLQTCAHQLNLLTLQHTDRRHSKWAEFQRSVNRRVPVFFNKRLGNRTAIYYLLTKFLYIINCIGQIYLIMYFIGPNTETKSSLIIFSKHLFNTTISQKEWGGSDLFPLQTLCPIRIPELGKRDQLYTAICALPVNMLNVKIYMFLWVWILAVFMVSVISTIIWMVRIFITPLNKSFLINFLELSLFAANSMAKNGELPVSNRFPGEKFSDEAQRFYHDVVGLDGAFLIRMLRLNAGDVVTGEILVAWWEISKNGRLDFGVKGTLV</sequence>
<dbReference type="Pfam" id="PF00876">
    <property type="entry name" value="Innexin"/>
    <property type="match status" value="1"/>
</dbReference>
<keyword evidence="2 9" id="KW-0813">Transport</keyword>
<comment type="function">
    <text evidence="9">Structural component of the gap junctions.</text>
</comment>
<feature type="transmembrane region" description="Helical" evidence="9">
    <location>
        <begin position="216"/>
        <end position="241"/>
    </location>
</feature>
<evidence type="ECO:0000256" key="9">
    <source>
        <dbReference type="RuleBase" id="RU010713"/>
    </source>
</evidence>
<accession>A0A0R3SV62</accession>
<keyword evidence="5 9" id="KW-1133">Transmembrane helix</keyword>
<dbReference type="InterPro" id="IPR000990">
    <property type="entry name" value="Innexin"/>
</dbReference>
<dbReference type="GO" id="GO:0005921">
    <property type="term" value="C:gap junction"/>
    <property type="evidence" value="ECO:0007669"/>
    <property type="project" value="UniProtKB-UniRule"/>
</dbReference>
<evidence type="ECO:0000256" key="8">
    <source>
        <dbReference type="ARBA" id="ARBA00023303"/>
    </source>
</evidence>
<reference evidence="11 13" key="3">
    <citation type="submission" date="2019-07" db="EMBL/GenBank/DDBJ databases">
        <authorList>
            <person name="Jastrzebski P J."/>
            <person name="Paukszto L."/>
            <person name="Jastrzebski P J."/>
        </authorList>
    </citation>
    <scope>NUCLEOTIDE SEQUENCE [LARGE SCALE GENOMIC DNA]</scope>
    <source>
        <strain evidence="11 13">WMS-il1</strain>
    </source>
</reference>
<dbReference type="GO" id="GO:0034220">
    <property type="term" value="P:monoatomic ion transmembrane transport"/>
    <property type="evidence" value="ECO:0007669"/>
    <property type="project" value="UniProtKB-KW"/>
</dbReference>
<evidence type="ECO:0000256" key="1">
    <source>
        <dbReference type="ARBA" id="ARBA00004651"/>
    </source>
</evidence>
<dbReference type="PANTHER" id="PTHR11893:SF36">
    <property type="entry name" value="INNEXIN-5"/>
    <property type="match status" value="1"/>
</dbReference>
<dbReference type="PANTHER" id="PTHR11893">
    <property type="entry name" value="INNEXIN"/>
    <property type="match status" value="1"/>
</dbReference>
<evidence type="ECO:0000256" key="3">
    <source>
        <dbReference type="ARBA" id="ARBA00022475"/>
    </source>
</evidence>
<gene>
    <name evidence="9" type="primary">inx</name>
    <name evidence="10" type="ORF">HDID_LOCUS9437</name>
    <name evidence="11" type="ORF">WMSIL1_LOCUS4936</name>
</gene>
<evidence type="ECO:0000256" key="2">
    <source>
        <dbReference type="ARBA" id="ARBA00022448"/>
    </source>
</evidence>
<reference evidence="14" key="1">
    <citation type="submission" date="2017-02" db="UniProtKB">
        <authorList>
            <consortium name="WormBaseParasite"/>
        </authorList>
    </citation>
    <scope>IDENTIFICATION</scope>
</reference>
<dbReference type="GO" id="GO:0005886">
    <property type="term" value="C:plasma membrane"/>
    <property type="evidence" value="ECO:0007669"/>
    <property type="project" value="UniProtKB-SubCell"/>
</dbReference>
<evidence type="ECO:0000313" key="13">
    <source>
        <dbReference type="Proteomes" id="UP000321570"/>
    </source>
</evidence>
<name>A0A0R3SV62_HYMDI</name>
<dbReference type="WBParaSite" id="HDID_0000943901-mRNA-1">
    <property type="protein sequence ID" value="HDID_0000943901-mRNA-1"/>
    <property type="gene ID" value="HDID_0000943901"/>
</dbReference>
<dbReference type="Proteomes" id="UP000274504">
    <property type="component" value="Unassembled WGS sequence"/>
</dbReference>
<keyword evidence="8 9" id="KW-0407">Ion channel</keyword>
<dbReference type="OrthoDB" id="5867527at2759"/>
<organism evidence="14">
    <name type="scientific">Hymenolepis diminuta</name>
    <name type="common">Rat tapeworm</name>
    <dbReference type="NCBI Taxonomy" id="6216"/>
    <lineage>
        <taxon>Eukaryota</taxon>
        <taxon>Metazoa</taxon>
        <taxon>Spiralia</taxon>
        <taxon>Lophotrochozoa</taxon>
        <taxon>Platyhelminthes</taxon>
        <taxon>Cestoda</taxon>
        <taxon>Eucestoda</taxon>
        <taxon>Cyclophyllidea</taxon>
        <taxon>Hymenolepididae</taxon>
        <taxon>Hymenolepis</taxon>
    </lineage>
</organism>
<dbReference type="EMBL" id="UYSG01011292">
    <property type="protein sequence ID" value="VDL61755.1"/>
    <property type="molecule type" value="Genomic_DNA"/>
</dbReference>
<dbReference type="EMBL" id="CABIJS010000144">
    <property type="protein sequence ID" value="VUZ44601.1"/>
    <property type="molecule type" value="Genomic_DNA"/>
</dbReference>
<keyword evidence="7 9" id="KW-0472">Membrane</keyword>
<keyword evidence="4 9" id="KW-0812">Transmembrane</keyword>
<evidence type="ECO:0000256" key="6">
    <source>
        <dbReference type="ARBA" id="ARBA00023065"/>
    </source>
</evidence>
<evidence type="ECO:0000313" key="11">
    <source>
        <dbReference type="EMBL" id="VUZ44601.1"/>
    </source>
</evidence>
<dbReference type="GO" id="GO:0005243">
    <property type="term" value="F:gap junction channel activity"/>
    <property type="evidence" value="ECO:0007669"/>
    <property type="project" value="TreeGrafter"/>
</dbReference>
<feature type="transmembrane region" description="Helical" evidence="9">
    <location>
        <begin position="37"/>
        <end position="57"/>
    </location>
</feature>
<evidence type="ECO:0000256" key="4">
    <source>
        <dbReference type="ARBA" id="ARBA00022692"/>
    </source>
</evidence>
<feature type="transmembrane region" description="Helical" evidence="9">
    <location>
        <begin position="313"/>
        <end position="337"/>
    </location>
</feature>
<evidence type="ECO:0000256" key="7">
    <source>
        <dbReference type="ARBA" id="ARBA00023136"/>
    </source>
</evidence>
<dbReference type="PRINTS" id="PR01262">
    <property type="entry name" value="INNEXIN"/>
</dbReference>
<reference evidence="10 12" key="2">
    <citation type="submission" date="2018-11" db="EMBL/GenBank/DDBJ databases">
        <authorList>
            <consortium name="Pathogen Informatics"/>
        </authorList>
    </citation>
    <scope>NUCLEOTIDE SEQUENCE [LARGE SCALE GENOMIC DNA]</scope>
</reference>
<comment type="similarity">
    <text evidence="9">Belongs to the pannexin family.</text>
</comment>
<evidence type="ECO:0000313" key="10">
    <source>
        <dbReference type="EMBL" id="VDL61755.1"/>
    </source>
</evidence>
<comment type="subcellular location">
    <subcellularLocation>
        <location evidence="1 9">Cell membrane</location>
        <topology evidence="1 9">Multi-pass membrane protein</topology>
    </subcellularLocation>
</comment>
<dbReference type="PROSITE" id="PS51013">
    <property type="entry name" value="PANNEXIN"/>
    <property type="match status" value="1"/>
</dbReference>
<dbReference type="Proteomes" id="UP000321570">
    <property type="component" value="Unassembled WGS sequence"/>
</dbReference>
<feature type="transmembrane region" description="Helical" evidence="9">
    <location>
        <begin position="113"/>
        <end position="135"/>
    </location>
</feature>
<keyword evidence="6 9" id="KW-0406">Ion transport</keyword>
<evidence type="ECO:0000256" key="5">
    <source>
        <dbReference type="ARBA" id="ARBA00022989"/>
    </source>
</evidence>